<proteinExistence type="predicted"/>
<protein>
    <recommendedName>
        <fullName evidence="1">Amidohydrolase 3 domain-containing protein</fullName>
    </recommendedName>
</protein>
<dbReference type="Proteomes" id="UP000260457">
    <property type="component" value="Chromosome"/>
</dbReference>
<keyword evidence="3" id="KW-1185">Reference proteome</keyword>
<accession>A0ABN5N3M5</accession>
<evidence type="ECO:0000259" key="1">
    <source>
        <dbReference type="Pfam" id="PF07969"/>
    </source>
</evidence>
<dbReference type="EMBL" id="CP030926">
    <property type="protein sequence ID" value="AXN38025.1"/>
    <property type="molecule type" value="Genomic_DNA"/>
</dbReference>
<evidence type="ECO:0000313" key="3">
    <source>
        <dbReference type="Proteomes" id="UP000260457"/>
    </source>
</evidence>
<gene>
    <name evidence="2" type="ORF">DTO10_05995</name>
</gene>
<dbReference type="PANTHER" id="PTHR22642">
    <property type="entry name" value="IMIDAZOLONEPROPIONASE"/>
    <property type="match status" value="1"/>
</dbReference>
<organism evidence="2 3">
    <name type="scientific">Peribacillus butanolivorans</name>
    <dbReference type="NCBI Taxonomy" id="421767"/>
    <lineage>
        <taxon>Bacteria</taxon>
        <taxon>Bacillati</taxon>
        <taxon>Bacillota</taxon>
        <taxon>Bacilli</taxon>
        <taxon>Bacillales</taxon>
        <taxon>Bacillaceae</taxon>
        <taxon>Peribacillus</taxon>
    </lineage>
</organism>
<sequence length="118" mass="13687">MYDELINQERKGLRCNLLIDYPFLNQLKERGMYTGYGNEKLQIGAVKMFADGALGRRTALLSEPYYDAPGEFGEAMYDQATLYEMVKEVRNHMMPIAMHFQCTFYEGVFHLKGIRLSL</sequence>
<feature type="domain" description="Amidohydrolase 3" evidence="1">
    <location>
        <begin position="29"/>
        <end position="99"/>
    </location>
</feature>
<dbReference type="Pfam" id="PF07969">
    <property type="entry name" value="Amidohydro_3"/>
    <property type="match status" value="1"/>
</dbReference>
<evidence type="ECO:0000313" key="2">
    <source>
        <dbReference type="EMBL" id="AXN38025.1"/>
    </source>
</evidence>
<name>A0ABN5N3M5_9BACI</name>
<dbReference type="InterPro" id="IPR013108">
    <property type="entry name" value="Amidohydro_3"/>
</dbReference>
<dbReference type="PANTHER" id="PTHR22642:SF2">
    <property type="entry name" value="PROTEIN LONG AFTER FAR-RED 3"/>
    <property type="match status" value="1"/>
</dbReference>
<reference evidence="2 3" key="1">
    <citation type="submission" date="2018-07" db="EMBL/GenBank/DDBJ databases">
        <title>The molecular basis for the intramolecular migration of carboxyl group in the catabolism of para-hydroxybenzoate via gentisate.</title>
        <authorList>
            <person name="Zhao H."/>
            <person name="Xu Y."/>
            <person name="Lin S."/>
            <person name="Spain J.C."/>
            <person name="Zhou N.-Y."/>
        </authorList>
    </citation>
    <scope>NUCLEOTIDE SEQUENCE [LARGE SCALE GENOMIC DNA]</scope>
    <source>
        <strain evidence="2 3">PHB-7a</strain>
    </source>
</reference>
<dbReference type="Gene3D" id="3.20.20.140">
    <property type="entry name" value="Metal-dependent hydrolases"/>
    <property type="match status" value="1"/>
</dbReference>